<protein>
    <submittedName>
        <fullName evidence="3">YceG-like family protein</fullName>
    </submittedName>
</protein>
<dbReference type="RefSeq" id="WP_106589770.1">
    <property type="nucleotide sequence ID" value="NZ_PYAV01000016.1"/>
</dbReference>
<evidence type="ECO:0000256" key="1">
    <source>
        <dbReference type="SAM" id="MobiDB-lite"/>
    </source>
</evidence>
<comment type="caution">
    <text evidence="3">The sequence shown here is derived from an EMBL/GenBank/DDBJ whole genome shotgun (WGS) entry which is preliminary data.</text>
</comment>
<gene>
    <name evidence="3" type="ORF">B0H94_11617</name>
</gene>
<evidence type="ECO:0000313" key="3">
    <source>
        <dbReference type="EMBL" id="PSL42314.1"/>
    </source>
</evidence>
<keyword evidence="4" id="KW-1185">Reference proteome</keyword>
<dbReference type="OrthoDB" id="2138957at2"/>
<dbReference type="AlphaFoldDB" id="A0A2P8H7Z1"/>
<dbReference type="Proteomes" id="UP000242310">
    <property type="component" value="Unassembled WGS sequence"/>
</dbReference>
<keyword evidence="2" id="KW-0732">Signal</keyword>
<sequence length="165" mass="18384">MHNWLRGAAAGLFVSAMLLLAAQTFLEPSLTASEAEESAVTQDEARQVLEVEGYEVMSDEDINAMLQEAYTQESDEAEGDDEAEEEANSETETENDPIYKYHLTVEDGMTSNEVASRLESANIIEDASRFESRLYEAGTAESIQTGTFELESEMEEEEIIQHISR</sequence>
<feature type="chain" id="PRO_5038772539" evidence="2">
    <location>
        <begin position="22"/>
        <end position="165"/>
    </location>
</feature>
<feature type="signal peptide" evidence="2">
    <location>
        <begin position="1"/>
        <end position="21"/>
    </location>
</feature>
<organism evidence="3 4">
    <name type="scientific">Salsuginibacillus halophilus</name>
    <dbReference type="NCBI Taxonomy" id="517424"/>
    <lineage>
        <taxon>Bacteria</taxon>
        <taxon>Bacillati</taxon>
        <taxon>Bacillota</taxon>
        <taxon>Bacilli</taxon>
        <taxon>Bacillales</taxon>
        <taxon>Bacillaceae</taxon>
        <taxon>Salsuginibacillus</taxon>
    </lineage>
</organism>
<feature type="region of interest" description="Disordered" evidence="1">
    <location>
        <begin position="60"/>
        <end position="98"/>
    </location>
</feature>
<dbReference type="EMBL" id="PYAV01000016">
    <property type="protein sequence ID" value="PSL42314.1"/>
    <property type="molecule type" value="Genomic_DNA"/>
</dbReference>
<evidence type="ECO:0000313" key="4">
    <source>
        <dbReference type="Proteomes" id="UP000242310"/>
    </source>
</evidence>
<reference evidence="3 4" key="1">
    <citation type="submission" date="2018-03" db="EMBL/GenBank/DDBJ databases">
        <title>Genomic Encyclopedia of Type Strains, Phase III (KMG-III): the genomes of soil and plant-associated and newly described type strains.</title>
        <authorList>
            <person name="Whitman W."/>
        </authorList>
    </citation>
    <scope>NUCLEOTIDE SEQUENCE [LARGE SCALE GENOMIC DNA]</scope>
    <source>
        <strain evidence="3 4">CGMCC 1.07653</strain>
    </source>
</reference>
<proteinExistence type="predicted"/>
<accession>A0A2P8H7Z1</accession>
<name>A0A2P8H7Z1_9BACI</name>
<dbReference type="Gene3D" id="3.30.1490.480">
    <property type="entry name" value="Endolytic murein transglycosylase"/>
    <property type="match status" value="1"/>
</dbReference>
<evidence type="ECO:0000256" key="2">
    <source>
        <dbReference type="SAM" id="SignalP"/>
    </source>
</evidence>
<feature type="compositionally biased region" description="Acidic residues" evidence="1">
    <location>
        <begin position="73"/>
        <end position="95"/>
    </location>
</feature>